<keyword evidence="1" id="KW-0472">Membrane</keyword>
<protein>
    <recommendedName>
        <fullName evidence="4">Transmembrane protein</fullName>
    </recommendedName>
</protein>
<keyword evidence="1" id="KW-1133">Transmembrane helix</keyword>
<dbReference type="AlphaFoldDB" id="A0A139BU37"/>
<dbReference type="InterPro" id="IPR009937">
    <property type="entry name" value="Phage_holin_3_6"/>
</dbReference>
<reference evidence="2 3" key="1">
    <citation type="submission" date="2016-02" db="EMBL/GenBank/DDBJ databases">
        <authorList>
            <person name="Wen L."/>
            <person name="He K."/>
            <person name="Yang H."/>
        </authorList>
    </citation>
    <scope>NUCLEOTIDE SEQUENCE [LARGE SCALE GENOMIC DNA]</scope>
    <source>
        <strain evidence="2">ShG14-8</strain>
    </source>
</reference>
<dbReference type="EMBL" id="LSLI01000028">
    <property type="protein sequence ID" value="KXS32472.1"/>
    <property type="molecule type" value="Genomic_DNA"/>
</dbReference>
<comment type="caution">
    <text evidence="2">The sequence shown here is derived from an EMBL/GenBank/DDBJ whole genome shotgun (WGS) entry which is preliminary data.</text>
</comment>
<dbReference type="Pfam" id="PF07332">
    <property type="entry name" value="Phage_holin_3_6"/>
    <property type="match status" value="1"/>
</dbReference>
<evidence type="ECO:0000313" key="2">
    <source>
        <dbReference type="EMBL" id="KXS32472.1"/>
    </source>
</evidence>
<evidence type="ECO:0008006" key="4">
    <source>
        <dbReference type="Google" id="ProtNLM"/>
    </source>
</evidence>
<accession>A0A139BU37</accession>
<keyword evidence="1" id="KW-0812">Transmembrane</keyword>
<evidence type="ECO:0000313" key="3">
    <source>
        <dbReference type="Proteomes" id="UP000070578"/>
    </source>
</evidence>
<feature type="transmembrane region" description="Helical" evidence="1">
    <location>
        <begin position="76"/>
        <end position="96"/>
    </location>
</feature>
<name>A0A139BU37_9PROT</name>
<evidence type="ECO:0000256" key="1">
    <source>
        <dbReference type="SAM" id="Phobius"/>
    </source>
</evidence>
<sequence>MPESGGLMESLKRMACTLLAIIQTRLELLSNEMEEERLRIGQMLLYGSVALFFFGLATILLTAFVVAVFWDSYRLLVLAGFTGIYFVAGLLAWYALRRVANEKSKLFSASLAELADDRDQLDPRP</sequence>
<dbReference type="Proteomes" id="UP000070578">
    <property type="component" value="Unassembled WGS sequence"/>
</dbReference>
<proteinExistence type="predicted"/>
<reference evidence="2 3" key="2">
    <citation type="submission" date="2016-03" db="EMBL/GenBank/DDBJ databases">
        <title>New uncultured bacterium of the family Gallionellaceae from acid mine drainage: description and reconstruction of genome based on metagenomic analysis of microbial community.</title>
        <authorList>
            <person name="Kadnikov V."/>
            <person name="Ivasenko D."/>
            <person name="Beletsky A."/>
            <person name="Mardanov A."/>
            <person name="Danilova E."/>
            <person name="Pimenov N."/>
            <person name="Karnachuk O."/>
            <person name="Ravin N."/>
        </authorList>
    </citation>
    <scope>NUCLEOTIDE SEQUENCE [LARGE SCALE GENOMIC DNA]</scope>
    <source>
        <strain evidence="2">ShG14-8</strain>
    </source>
</reference>
<gene>
    <name evidence="2" type="ORF">AWT59_1383</name>
</gene>
<organism evidence="2 3">
    <name type="scientific">Candidatus Gallionella acididurans</name>
    <dbReference type="NCBI Taxonomy" id="1796491"/>
    <lineage>
        <taxon>Bacteria</taxon>
        <taxon>Pseudomonadati</taxon>
        <taxon>Pseudomonadota</taxon>
        <taxon>Betaproteobacteria</taxon>
        <taxon>Nitrosomonadales</taxon>
        <taxon>Gallionellaceae</taxon>
        <taxon>Gallionella</taxon>
    </lineage>
</organism>
<feature type="transmembrane region" description="Helical" evidence="1">
    <location>
        <begin position="43"/>
        <end position="70"/>
    </location>
</feature>